<feature type="compositionally biased region" description="Polar residues" evidence="1">
    <location>
        <begin position="15"/>
        <end position="26"/>
    </location>
</feature>
<comment type="caution">
    <text evidence="2">The sequence shown here is derived from an EMBL/GenBank/DDBJ whole genome shotgun (WGS) entry which is preliminary data.</text>
</comment>
<organism evidence="2 3">
    <name type="scientific">Fredinandcohnia salidurans</name>
    <dbReference type="NCBI Taxonomy" id="2595041"/>
    <lineage>
        <taxon>Bacteria</taxon>
        <taxon>Bacillati</taxon>
        <taxon>Bacillota</taxon>
        <taxon>Bacilli</taxon>
        <taxon>Bacillales</taxon>
        <taxon>Bacillaceae</taxon>
        <taxon>Fredinandcohnia</taxon>
    </lineage>
</organism>
<dbReference type="Proteomes" id="UP001597227">
    <property type="component" value="Unassembled WGS sequence"/>
</dbReference>
<protein>
    <submittedName>
        <fullName evidence="2">Uncharacterized protein</fullName>
    </submittedName>
</protein>
<evidence type="ECO:0000313" key="2">
    <source>
        <dbReference type="EMBL" id="MFD1781583.1"/>
    </source>
</evidence>
<name>A0ABW4MVK8_9BACI</name>
<sequence length="522" mass="59941">MIKDEKNTSKLAKPNFTSPPLINKQTPRCPPMIDINSAEELIPYLDAVAKRPYNHGLHAGWDLQPGERVLLRVDNWHDPMVIDACKMILEKYNTKYEVKYVDKGPIVKWKGHNEVEYYLARTKELAEWMDEWEEMEKEGEYDKLLWGYGGPVLRDTNIKIQRMPFITPELTASPAHTIPYEIIEALDKWTWDKVRNSRRIRITDPEGTDLSYTNHDEYWDSKREFYNPDLVNRFWAGNTGFGKTYLPGHVLGRPWMYIPKEDACGVIAGTSNHIGPVPWIQLDVQDGKITDIHEGGEFGDKLRKVKAETDHLQYPGFPDKGLFRWWEASIGTNPHIHRPRRGFLNGWLNCLYERMRSGVIHLGFGTIISSSAEREAAKMGLPVGHWHVHLYFPTVTCEMIGGGTETIIKDGHLMGLDDPDIRKIAAKYGDPDLWLSESWIPAVPGLNMGGDYWEHYAKDPEDWVLTELNICENYHPLFMSMVGADPKYCNNPLWKLPSEKERANSNHILHSHDSCSCGGHHG</sequence>
<dbReference type="EMBL" id="JBHUEK010000034">
    <property type="protein sequence ID" value="MFD1781583.1"/>
    <property type="molecule type" value="Genomic_DNA"/>
</dbReference>
<keyword evidence="3" id="KW-1185">Reference proteome</keyword>
<accession>A0ABW4MVK8</accession>
<evidence type="ECO:0000256" key="1">
    <source>
        <dbReference type="SAM" id="MobiDB-lite"/>
    </source>
</evidence>
<dbReference type="RefSeq" id="WP_388041983.1">
    <property type="nucleotide sequence ID" value="NZ_JBHUEK010000034.1"/>
</dbReference>
<evidence type="ECO:0000313" key="3">
    <source>
        <dbReference type="Proteomes" id="UP001597227"/>
    </source>
</evidence>
<gene>
    <name evidence="2" type="ORF">ACFSFW_23330</name>
</gene>
<proteinExistence type="predicted"/>
<reference evidence="3" key="1">
    <citation type="journal article" date="2019" name="Int. J. Syst. Evol. Microbiol.">
        <title>The Global Catalogue of Microorganisms (GCM) 10K type strain sequencing project: providing services to taxonomists for standard genome sequencing and annotation.</title>
        <authorList>
            <consortium name="The Broad Institute Genomics Platform"/>
            <consortium name="The Broad Institute Genome Sequencing Center for Infectious Disease"/>
            <person name="Wu L."/>
            <person name="Ma J."/>
        </authorList>
    </citation>
    <scope>NUCLEOTIDE SEQUENCE [LARGE SCALE GENOMIC DNA]</scope>
    <source>
        <strain evidence="3">CCUG 15531</strain>
    </source>
</reference>
<feature type="region of interest" description="Disordered" evidence="1">
    <location>
        <begin position="1"/>
        <end position="27"/>
    </location>
</feature>